<feature type="transmembrane region" description="Helical" evidence="8">
    <location>
        <begin position="132"/>
        <end position="153"/>
    </location>
</feature>
<evidence type="ECO:0000256" key="7">
    <source>
        <dbReference type="ARBA" id="ARBA00023136"/>
    </source>
</evidence>
<evidence type="ECO:0000256" key="1">
    <source>
        <dbReference type="ARBA" id="ARBA00004429"/>
    </source>
</evidence>
<dbReference type="InterPro" id="IPR007272">
    <property type="entry name" value="Sulf_transp_TsuA/YedE"/>
</dbReference>
<reference evidence="9" key="1">
    <citation type="submission" date="2018-06" db="EMBL/GenBank/DDBJ databases">
        <authorList>
            <person name="Zhirakovskaya E."/>
        </authorList>
    </citation>
    <scope>NUCLEOTIDE SEQUENCE</scope>
</reference>
<evidence type="ECO:0000256" key="2">
    <source>
        <dbReference type="ARBA" id="ARBA00022448"/>
    </source>
</evidence>
<keyword evidence="2" id="KW-0813">Transport</keyword>
<name>A0A3B0YYS4_9ZZZZ</name>
<dbReference type="PANTHER" id="PTHR30574:SF1">
    <property type="entry name" value="SULPHUR TRANSPORT DOMAIN-CONTAINING PROTEIN"/>
    <property type="match status" value="1"/>
</dbReference>
<accession>A0A3B0YYS4</accession>
<protein>
    <submittedName>
        <fullName evidence="9">Uncharacterized protein</fullName>
    </submittedName>
</protein>
<feature type="transmembrane region" description="Helical" evidence="8">
    <location>
        <begin position="165"/>
        <end position="187"/>
    </location>
</feature>
<gene>
    <name evidence="9" type="ORF">MNBD_GAMMA13-1279</name>
</gene>
<proteinExistence type="predicted"/>
<evidence type="ECO:0000313" key="9">
    <source>
        <dbReference type="EMBL" id="VAW81850.1"/>
    </source>
</evidence>
<keyword evidence="7 8" id="KW-0472">Membrane</keyword>
<keyword evidence="3" id="KW-1003">Cell membrane</keyword>
<feature type="non-terminal residue" evidence="9">
    <location>
        <position position="1"/>
    </location>
</feature>
<keyword evidence="6 8" id="KW-1133">Transmembrane helix</keyword>
<dbReference type="PANTHER" id="PTHR30574">
    <property type="entry name" value="INNER MEMBRANE PROTEIN YEDE"/>
    <property type="match status" value="1"/>
</dbReference>
<dbReference type="Pfam" id="PF04143">
    <property type="entry name" value="Sulf_transp"/>
    <property type="match status" value="1"/>
</dbReference>
<dbReference type="EMBL" id="UOFK01000283">
    <property type="protein sequence ID" value="VAW81850.1"/>
    <property type="molecule type" value="Genomic_DNA"/>
</dbReference>
<keyword evidence="4" id="KW-0997">Cell inner membrane</keyword>
<evidence type="ECO:0000256" key="6">
    <source>
        <dbReference type="ARBA" id="ARBA00022989"/>
    </source>
</evidence>
<organism evidence="9">
    <name type="scientific">hydrothermal vent metagenome</name>
    <dbReference type="NCBI Taxonomy" id="652676"/>
    <lineage>
        <taxon>unclassified sequences</taxon>
        <taxon>metagenomes</taxon>
        <taxon>ecological metagenomes</taxon>
    </lineage>
</organism>
<evidence type="ECO:0000256" key="8">
    <source>
        <dbReference type="SAM" id="Phobius"/>
    </source>
</evidence>
<evidence type="ECO:0000256" key="3">
    <source>
        <dbReference type="ARBA" id="ARBA00022475"/>
    </source>
</evidence>
<keyword evidence="5 8" id="KW-0812">Transmembrane</keyword>
<feature type="transmembrane region" description="Helical" evidence="8">
    <location>
        <begin position="92"/>
        <end position="112"/>
    </location>
</feature>
<evidence type="ECO:0000256" key="5">
    <source>
        <dbReference type="ARBA" id="ARBA00022692"/>
    </source>
</evidence>
<evidence type="ECO:0000256" key="4">
    <source>
        <dbReference type="ARBA" id="ARBA00022519"/>
    </source>
</evidence>
<comment type="subcellular location">
    <subcellularLocation>
        <location evidence="1">Cell inner membrane</location>
        <topology evidence="1">Multi-pass membrane protein</topology>
    </subcellularLocation>
</comment>
<dbReference type="GO" id="GO:0005886">
    <property type="term" value="C:plasma membrane"/>
    <property type="evidence" value="ECO:0007669"/>
    <property type="project" value="UniProtKB-SubCell"/>
</dbReference>
<dbReference type="AlphaFoldDB" id="A0A3B0YYS4"/>
<sequence>VVTGFWFMLGRSLGVSGSWSRVVTWREGISVALAEAPFRANPEMLQDALMKATIEHFGEKAVYEQIAQNHGVEAATIDLAEVQTKAGLSMHLTFLLMLVVGGLLASLFSGHFQPVFSLGELHSQLFGTGMGYFLTLFFGGAMVGFGTQLTGGCSSGHGLSGCARLAPASLIATATFFGTAVVVSFLVDFLSGGVV</sequence>